<sequence>MEGKLGIHEGLELHELMTFKNLCVTKSTVMMGLVNDQELRSLLQQDIQAGTRSIQQIQSLIQQ</sequence>
<evidence type="ECO:0008006" key="3">
    <source>
        <dbReference type="Google" id="ProtNLM"/>
    </source>
</evidence>
<protein>
    <recommendedName>
        <fullName evidence="3">Spore coat protein</fullName>
    </recommendedName>
</protein>
<reference evidence="1" key="1">
    <citation type="submission" date="2022-05" db="EMBL/GenBank/DDBJ databases">
        <title>Comparative Genomics of Spacecraft Associated Microbes.</title>
        <authorList>
            <person name="Tran M.T."/>
            <person name="Wright A."/>
            <person name="Seuylemezian A."/>
            <person name="Eisen J."/>
            <person name="Coil D."/>
        </authorList>
    </citation>
    <scope>NUCLEOTIDE SEQUENCE</scope>
    <source>
        <strain evidence="1">214.1.1</strain>
    </source>
</reference>
<comment type="caution">
    <text evidence="1">The sequence shown here is derived from an EMBL/GenBank/DDBJ whole genome shotgun (WGS) entry which is preliminary data.</text>
</comment>
<dbReference type="EMBL" id="JAMBOL010000004">
    <property type="protein sequence ID" value="MCM3713851.1"/>
    <property type="molecule type" value="Genomic_DNA"/>
</dbReference>
<dbReference type="RefSeq" id="WP_251222657.1">
    <property type="nucleotide sequence ID" value="NZ_JAMBOL010000004.1"/>
</dbReference>
<organism evidence="1 2">
    <name type="scientific">Halalkalibacter oceani</name>
    <dbReference type="NCBI Taxonomy" id="1653776"/>
    <lineage>
        <taxon>Bacteria</taxon>
        <taxon>Bacillati</taxon>
        <taxon>Bacillota</taxon>
        <taxon>Bacilli</taxon>
        <taxon>Bacillales</taxon>
        <taxon>Bacillaceae</taxon>
        <taxon>Halalkalibacter</taxon>
    </lineage>
</organism>
<evidence type="ECO:0000313" key="1">
    <source>
        <dbReference type="EMBL" id="MCM3713851.1"/>
    </source>
</evidence>
<accession>A0A9X2DNQ9</accession>
<dbReference type="AlphaFoldDB" id="A0A9X2DNQ9"/>
<evidence type="ECO:0000313" key="2">
    <source>
        <dbReference type="Proteomes" id="UP001139179"/>
    </source>
</evidence>
<keyword evidence="2" id="KW-1185">Reference proteome</keyword>
<proteinExistence type="predicted"/>
<gene>
    <name evidence="1" type="ORF">M3202_07115</name>
</gene>
<dbReference type="Proteomes" id="UP001139179">
    <property type="component" value="Unassembled WGS sequence"/>
</dbReference>
<name>A0A9X2DNQ9_9BACI</name>